<dbReference type="KEGG" id="sseo:D0Z67_09960"/>
<dbReference type="InterPro" id="IPR045993">
    <property type="entry name" value="DUF5949"/>
</dbReference>
<dbReference type="GeneID" id="300099254"/>
<sequence>MTSTTSEAFRAAELGTLVVLAWSGEAPDGGDMPYLLAYSLGDAEGGPRATSAAVTQLLEMNGLTIGTVVDGATRPSLPVTLLVEAGQAVVRMPQLVAQADAPPEWLDAVARRGHAYLVFTTRAWPEGRPGVTVDPAALAAFAGADETLMTAAHVMLPARSLR</sequence>
<evidence type="ECO:0000313" key="1">
    <source>
        <dbReference type="EMBL" id="QBJ90601.1"/>
    </source>
</evidence>
<dbReference type="RefSeq" id="WP_031182363.1">
    <property type="nucleotide sequence ID" value="NZ_CP032229.1"/>
</dbReference>
<dbReference type="Pfam" id="PF19374">
    <property type="entry name" value="DUF5949"/>
    <property type="match status" value="1"/>
</dbReference>
<name>A0A4P6TW19_STRSO</name>
<reference evidence="1 2" key="1">
    <citation type="submission" date="2018-08" db="EMBL/GenBank/DDBJ databases">
        <title>The complete genome sequence of Streptomyces seoulensis, a pioneer strain for nickel superoxide dismutase discovery.</title>
        <authorList>
            <person name="Shin J."/>
            <person name="Lee J.-S."/>
            <person name="Lee E.-J."/>
            <person name="Youn H.-D."/>
        </authorList>
    </citation>
    <scope>NUCLEOTIDE SEQUENCE [LARGE SCALE GENOMIC DNA]</scope>
    <source>
        <strain evidence="1 2">KCTC 9819</strain>
    </source>
</reference>
<organism evidence="1 2">
    <name type="scientific">Streptomyces seoulensis</name>
    <dbReference type="NCBI Taxonomy" id="73044"/>
    <lineage>
        <taxon>Bacteria</taxon>
        <taxon>Bacillati</taxon>
        <taxon>Actinomycetota</taxon>
        <taxon>Actinomycetes</taxon>
        <taxon>Kitasatosporales</taxon>
        <taxon>Streptomycetaceae</taxon>
        <taxon>Streptomyces</taxon>
    </lineage>
</organism>
<evidence type="ECO:0000313" key="2">
    <source>
        <dbReference type="Proteomes" id="UP000292547"/>
    </source>
</evidence>
<keyword evidence="2" id="KW-1185">Reference proteome</keyword>
<dbReference type="EMBL" id="CP032229">
    <property type="protein sequence ID" value="QBJ90601.1"/>
    <property type="molecule type" value="Genomic_DNA"/>
</dbReference>
<dbReference type="Proteomes" id="UP000292547">
    <property type="component" value="Chromosome"/>
</dbReference>
<gene>
    <name evidence="1" type="ORF">D0Z67_09960</name>
</gene>
<dbReference type="AlphaFoldDB" id="A0A4P6TW19"/>
<dbReference type="STRING" id="73044.GCA_000725795_04217"/>
<proteinExistence type="predicted"/>
<accession>A0A4P6TW19</accession>
<dbReference type="OrthoDB" id="4309362at2"/>
<protein>
    <submittedName>
        <fullName evidence="1">Uncharacterized protein</fullName>
    </submittedName>
</protein>